<comment type="catalytic activity">
    <reaction evidence="10">
        <text>holo-[cytochrome c] = apo-[cytochrome c] + heme b</text>
        <dbReference type="Rhea" id="RHEA:22648"/>
        <dbReference type="Rhea" id="RHEA-COMP:10725"/>
        <dbReference type="Rhea" id="RHEA-COMP:10726"/>
        <dbReference type="ChEBI" id="CHEBI:29950"/>
        <dbReference type="ChEBI" id="CHEBI:60344"/>
        <dbReference type="ChEBI" id="CHEBI:83739"/>
        <dbReference type="EC" id="4.4.1.17"/>
    </reaction>
    <physiologicalReaction direction="right-to-left" evidence="10">
        <dbReference type="Rhea" id="RHEA:22650"/>
    </physiologicalReaction>
</comment>
<feature type="compositionally biased region" description="Basic and acidic residues" evidence="12">
    <location>
        <begin position="1"/>
        <end position="34"/>
    </location>
</feature>
<feature type="region of interest" description="Disordered" evidence="12">
    <location>
        <begin position="1"/>
        <end position="70"/>
    </location>
</feature>
<accession>A0A1X7V820</accession>
<comment type="subcellular location">
    <subcellularLocation>
        <location evidence="1 11">Mitochondrion inner membrane</location>
    </subcellularLocation>
</comment>
<evidence type="ECO:0000256" key="9">
    <source>
        <dbReference type="ARBA" id="ARBA00023239"/>
    </source>
</evidence>
<dbReference type="EnsemblMetazoa" id="Aqu2.1.36118_001">
    <property type="protein sequence ID" value="Aqu2.1.36118_001"/>
    <property type="gene ID" value="Aqu2.1.36118"/>
</dbReference>
<dbReference type="PROSITE" id="PS00822">
    <property type="entry name" value="CYTO_HEME_LYASE_2"/>
    <property type="match status" value="1"/>
</dbReference>
<protein>
    <recommendedName>
        <fullName evidence="11">Holocytochrome c-type synthase</fullName>
        <ecNumber evidence="11">4.4.1.17</ecNumber>
    </recommendedName>
</protein>
<evidence type="ECO:0000256" key="5">
    <source>
        <dbReference type="ARBA" id="ARBA00022792"/>
    </source>
</evidence>
<evidence type="ECO:0000256" key="8">
    <source>
        <dbReference type="ARBA" id="ARBA00023136"/>
    </source>
</evidence>
<keyword evidence="3 11" id="KW-0349">Heme</keyword>
<evidence type="ECO:0000256" key="7">
    <source>
        <dbReference type="ARBA" id="ARBA00023128"/>
    </source>
</evidence>
<keyword evidence="9 11" id="KW-0456">Lyase</keyword>
<keyword evidence="6 11" id="KW-0408">Iron</keyword>
<dbReference type="FunCoup" id="A0A1X7V820">
    <property type="interactions" value="293"/>
</dbReference>
<sequence>MAAECPVKKEQRDGSCPMSKERKVEGKDGEELDPRNMIPRLSQDPLPGQPFPLSKEREVSSIPKSGGDKDDKWVYPSEQMFFNAMTRKGWKWTEAELKQEDMKHIISIHNRNNEEAWREVLKWEQFHAHECTSPKLVSFRGRAKDFTPRARLRYWMGYELPFDRHDWIVDRCGRHVRYVIDYYGCEPTPNNDAPIYLDVRPALDSFSAVWDRMKATWWRWTASEKE</sequence>
<dbReference type="EC" id="4.4.1.17" evidence="11"/>
<evidence type="ECO:0000256" key="2">
    <source>
        <dbReference type="ARBA" id="ARBA00007255"/>
    </source>
</evidence>
<evidence type="ECO:0000313" key="14">
    <source>
        <dbReference type="Proteomes" id="UP000007879"/>
    </source>
</evidence>
<dbReference type="InParanoid" id="A0A1X7V820"/>
<dbReference type="PANTHER" id="PTHR12743:SF0">
    <property type="entry name" value="HOLOCYTOCHROME C-TYPE SYNTHASE"/>
    <property type="match status" value="1"/>
</dbReference>
<proteinExistence type="inferred from homology"/>
<keyword evidence="5 11" id="KW-0999">Mitochondrion inner membrane</keyword>
<dbReference type="PANTHER" id="PTHR12743">
    <property type="entry name" value="CYTOCHROME C1 HEME LYASE"/>
    <property type="match status" value="1"/>
</dbReference>
<reference evidence="14" key="1">
    <citation type="journal article" date="2010" name="Nature">
        <title>The Amphimedon queenslandica genome and the evolution of animal complexity.</title>
        <authorList>
            <person name="Srivastava M."/>
            <person name="Simakov O."/>
            <person name="Chapman J."/>
            <person name="Fahey B."/>
            <person name="Gauthier M.E."/>
            <person name="Mitros T."/>
            <person name="Richards G.S."/>
            <person name="Conaco C."/>
            <person name="Dacre M."/>
            <person name="Hellsten U."/>
            <person name="Larroux C."/>
            <person name="Putnam N.H."/>
            <person name="Stanke M."/>
            <person name="Adamska M."/>
            <person name="Darling A."/>
            <person name="Degnan S.M."/>
            <person name="Oakley T.H."/>
            <person name="Plachetzki D.C."/>
            <person name="Zhai Y."/>
            <person name="Adamski M."/>
            <person name="Calcino A."/>
            <person name="Cummins S.F."/>
            <person name="Goodstein D.M."/>
            <person name="Harris C."/>
            <person name="Jackson D.J."/>
            <person name="Leys S.P."/>
            <person name="Shu S."/>
            <person name="Woodcroft B.J."/>
            <person name="Vervoort M."/>
            <person name="Kosik K.S."/>
            <person name="Manning G."/>
            <person name="Degnan B.M."/>
            <person name="Rokhsar D.S."/>
        </authorList>
    </citation>
    <scope>NUCLEOTIDE SEQUENCE [LARGE SCALE GENOMIC DNA]</scope>
</reference>
<evidence type="ECO:0000256" key="1">
    <source>
        <dbReference type="ARBA" id="ARBA00004273"/>
    </source>
</evidence>
<dbReference type="GO" id="GO:0004408">
    <property type="term" value="F:holocytochrome-c synthase activity"/>
    <property type="evidence" value="ECO:0007669"/>
    <property type="project" value="UniProtKB-EC"/>
</dbReference>
<evidence type="ECO:0000256" key="12">
    <source>
        <dbReference type="SAM" id="MobiDB-lite"/>
    </source>
</evidence>
<keyword evidence="4 11" id="KW-0479">Metal-binding</keyword>
<dbReference type="EnsemblMetazoa" id="XM_003385323.3">
    <property type="protein sequence ID" value="XP_003385371.1"/>
    <property type="gene ID" value="LOC100632281"/>
</dbReference>
<dbReference type="PROSITE" id="PS00821">
    <property type="entry name" value="CYTO_HEME_LYASE_1"/>
    <property type="match status" value="1"/>
</dbReference>
<dbReference type="eggNOG" id="KOG3996">
    <property type="taxonomic scope" value="Eukaryota"/>
</dbReference>
<dbReference type="STRING" id="400682.A0A1X7V820"/>
<keyword evidence="7 11" id="KW-0496">Mitochondrion</keyword>
<dbReference type="InterPro" id="IPR000511">
    <property type="entry name" value="Holocyt_c/c1_synthase"/>
</dbReference>
<comment type="function">
    <text evidence="11">Lyase that catalyzes the covalent linking of the heme group to the cytochrome C apoprotein to produce the mature functional cytochrome.</text>
</comment>
<keyword evidence="8 11" id="KW-0472">Membrane</keyword>
<dbReference type="KEGG" id="aqu:100632281"/>
<dbReference type="Proteomes" id="UP000007879">
    <property type="component" value="Unassembled WGS sequence"/>
</dbReference>
<reference evidence="13" key="2">
    <citation type="submission" date="2017-05" db="UniProtKB">
        <authorList>
            <consortium name="EnsemblMetazoa"/>
        </authorList>
    </citation>
    <scope>IDENTIFICATION</scope>
</reference>
<dbReference type="OrthoDB" id="4243at2759"/>
<evidence type="ECO:0000256" key="11">
    <source>
        <dbReference type="RuleBase" id="RU363130"/>
    </source>
</evidence>
<dbReference type="OMA" id="QCPIPHE"/>
<evidence type="ECO:0000256" key="4">
    <source>
        <dbReference type="ARBA" id="ARBA00022723"/>
    </source>
</evidence>
<dbReference type="AlphaFoldDB" id="A0A1X7V820"/>
<evidence type="ECO:0000256" key="10">
    <source>
        <dbReference type="ARBA" id="ARBA00023944"/>
    </source>
</evidence>
<dbReference type="GO" id="GO:0005743">
    <property type="term" value="C:mitochondrial inner membrane"/>
    <property type="evidence" value="ECO:0007669"/>
    <property type="project" value="UniProtKB-SubCell"/>
</dbReference>
<keyword evidence="14" id="KW-1185">Reference proteome</keyword>
<evidence type="ECO:0000313" key="13">
    <source>
        <dbReference type="EnsemblMetazoa" id="Aqu2.1.36118_001"/>
    </source>
</evidence>
<dbReference type="GO" id="GO:0046872">
    <property type="term" value="F:metal ion binding"/>
    <property type="evidence" value="ECO:0007669"/>
    <property type="project" value="UniProtKB-KW"/>
</dbReference>
<name>A0A1X7V820_AMPQE</name>
<organism evidence="13">
    <name type="scientific">Amphimedon queenslandica</name>
    <name type="common">Sponge</name>
    <dbReference type="NCBI Taxonomy" id="400682"/>
    <lineage>
        <taxon>Eukaryota</taxon>
        <taxon>Metazoa</taxon>
        <taxon>Porifera</taxon>
        <taxon>Demospongiae</taxon>
        <taxon>Heteroscleromorpha</taxon>
        <taxon>Haplosclerida</taxon>
        <taxon>Niphatidae</taxon>
        <taxon>Amphimedon</taxon>
    </lineage>
</organism>
<evidence type="ECO:0000256" key="6">
    <source>
        <dbReference type="ARBA" id="ARBA00023004"/>
    </source>
</evidence>
<evidence type="ECO:0000256" key="3">
    <source>
        <dbReference type="ARBA" id="ARBA00022617"/>
    </source>
</evidence>
<comment type="similarity">
    <text evidence="2 11">Belongs to the cytochrome c-type heme lyase family.</text>
</comment>
<gene>
    <name evidence="13" type="primary">100632281</name>
</gene>
<dbReference type="Pfam" id="PF01265">
    <property type="entry name" value="Cyto_heme_lyase"/>
    <property type="match status" value="1"/>
</dbReference>